<feature type="compositionally biased region" description="Acidic residues" evidence="1">
    <location>
        <begin position="584"/>
        <end position="595"/>
    </location>
</feature>
<dbReference type="VEuPathDB" id="FungiDB:ASPBRDRAFT_198061"/>
<feature type="compositionally biased region" description="Basic and acidic residues" evidence="1">
    <location>
        <begin position="314"/>
        <end position="326"/>
    </location>
</feature>
<feature type="compositionally biased region" description="Acidic residues" evidence="1">
    <location>
        <begin position="516"/>
        <end position="528"/>
    </location>
</feature>
<dbReference type="InterPro" id="IPR012340">
    <property type="entry name" value="NA-bd_OB-fold"/>
</dbReference>
<dbReference type="STRING" id="767769.A0A1L9UCK8"/>
<feature type="compositionally biased region" description="Polar residues" evidence="1">
    <location>
        <begin position="479"/>
        <end position="494"/>
    </location>
</feature>
<dbReference type="GO" id="GO:0000723">
    <property type="term" value="P:telomere maintenance"/>
    <property type="evidence" value="ECO:0007669"/>
    <property type="project" value="InterPro"/>
</dbReference>
<feature type="region of interest" description="Disordered" evidence="1">
    <location>
        <begin position="1376"/>
        <end position="1449"/>
    </location>
</feature>
<feature type="compositionally biased region" description="Pro residues" evidence="1">
    <location>
        <begin position="362"/>
        <end position="373"/>
    </location>
</feature>
<feature type="compositionally biased region" description="Acidic residues" evidence="1">
    <location>
        <begin position="745"/>
        <end position="770"/>
    </location>
</feature>
<evidence type="ECO:0000256" key="1">
    <source>
        <dbReference type="SAM" id="MobiDB-lite"/>
    </source>
</evidence>
<feature type="compositionally biased region" description="Low complexity" evidence="1">
    <location>
        <begin position="735"/>
        <end position="744"/>
    </location>
</feature>
<reference evidence="4" key="1">
    <citation type="journal article" date="2017" name="Genome Biol.">
        <title>Comparative genomics reveals high biological diversity and specific adaptations in the industrially and medically important fungal genus Aspergillus.</title>
        <authorList>
            <person name="de Vries R.P."/>
            <person name="Riley R."/>
            <person name="Wiebenga A."/>
            <person name="Aguilar-Osorio G."/>
            <person name="Amillis S."/>
            <person name="Uchima C.A."/>
            <person name="Anderluh G."/>
            <person name="Asadollahi M."/>
            <person name="Askin M."/>
            <person name="Barry K."/>
            <person name="Battaglia E."/>
            <person name="Bayram O."/>
            <person name="Benocci T."/>
            <person name="Braus-Stromeyer S.A."/>
            <person name="Caldana C."/>
            <person name="Canovas D."/>
            <person name="Cerqueira G.C."/>
            <person name="Chen F."/>
            <person name="Chen W."/>
            <person name="Choi C."/>
            <person name="Clum A."/>
            <person name="Dos Santos R.A."/>
            <person name="Damasio A.R."/>
            <person name="Diallinas G."/>
            <person name="Emri T."/>
            <person name="Fekete E."/>
            <person name="Flipphi M."/>
            <person name="Freyberg S."/>
            <person name="Gallo A."/>
            <person name="Gournas C."/>
            <person name="Habgood R."/>
            <person name="Hainaut M."/>
            <person name="Harispe M.L."/>
            <person name="Henrissat B."/>
            <person name="Hilden K.S."/>
            <person name="Hope R."/>
            <person name="Hossain A."/>
            <person name="Karabika E."/>
            <person name="Karaffa L."/>
            <person name="Karanyi Z."/>
            <person name="Krasevec N."/>
            <person name="Kuo A."/>
            <person name="Kusch H."/>
            <person name="LaButti K."/>
            <person name="Lagendijk E.L."/>
            <person name="Lapidus A."/>
            <person name="Levasseur A."/>
            <person name="Lindquist E."/>
            <person name="Lipzen A."/>
            <person name="Logrieco A.F."/>
            <person name="MacCabe A."/>
            <person name="Maekelae M.R."/>
            <person name="Malavazi I."/>
            <person name="Melin P."/>
            <person name="Meyer V."/>
            <person name="Mielnichuk N."/>
            <person name="Miskei M."/>
            <person name="Molnar A.P."/>
            <person name="Mule G."/>
            <person name="Ngan C.Y."/>
            <person name="Orejas M."/>
            <person name="Orosz E."/>
            <person name="Ouedraogo J.P."/>
            <person name="Overkamp K.M."/>
            <person name="Park H.-S."/>
            <person name="Perrone G."/>
            <person name="Piumi F."/>
            <person name="Punt P.J."/>
            <person name="Ram A.F."/>
            <person name="Ramon A."/>
            <person name="Rauscher S."/>
            <person name="Record E."/>
            <person name="Riano-Pachon D.M."/>
            <person name="Robert V."/>
            <person name="Roehrig J."/>
            <person name="Ruller R."/>
            <person name="Salamov A."/>
            <person name="Salih N.S."/>
            <person name="Samson R.A."/>
            <person name="Sandor E."/>
            <person name="Sanguinetti M."/>
            <person name="Schuetze T."/>
            <person name="Sepcic K."/>
            <person name="Shelest E."/>
            <person name="Sherlock G."/>
            <person name="Sophianopoulou V."/>
            <person name="Squina F.M."/>
            <person name="Sun H."/>
            <person name="Susca A."/>
            <person name="Todd R.B."/>
            <person name="Tsang A."/>
            <person name="Unkles S.E."/>
            <person name="van de Wiele N."/>
            <person name="van Rossen-Uffink D."/>
            <person name="Oliveira J.V."/>
            <person name="Vesth T.C."/>
            <person name="Visser J."/>
            <person name="Yu J.-H."/>
            <person name="Zhou M."/>
            <person name="Andersen M.R."/>
            <person name="Archer D.B."/>
            <person name="Baker S.E."/>
            <person name="Benoit I."/>
            <person name="Brakhage A.A."/>
            <person name="Braus G.H."/>
            <person name="Fischer R."/>
            <person name="Frisvad J.C."/>
            <person name="Goldman G.H."/>
            <person name="Houbraken J."/>
            <person name="Oakley B."/>
            <person name="Pocsi I."/>
            <person name="Scazzocchio C."/>
            <person name="Seiboth B."/>
            <person name="vanKuyk P.A."/>
            <person name="Wortman J."/>
            <person name="Dyer P.S."/>
            <person name="Grigoriev I.V."/>
        </authorList>
    </citation>
    <scope>NUCLEOTIDE SEQUENCE [LARGE SCALE GENOMIC DNA]</scope>
    <source>
        <strain evidence="4">CBS 101740 / IMI 381727 / IBT 21946</strain>
    </source>
</reference>
<dbReference type="Proteomes" id="UP000184499">
    <property type="component" value="Unassembled WGS sequence"/>
</dbReference>
<dbReference type="Pfam" id="PF02765">
    <property type="entry name" value="POT1"/>
    <property type="match status" value="1"/>
</dbReference>
<feature type="compositionally biased region" description="Basic and acidic residues" evidence="1">
    <location>
        <begin position="1177"/>
        <end position="1194"/>
    </location>
</feature>
<feature type="compositionally biased region" description="Basic and acidic residues" evidence="1">
    <location>
        <begin position="684"/>
        <end position="694"/>
    </location>
</feature>
<feature type="domain" description="Telomeric single stranded DNA binding POT1/Cdc13" evidence="2">
    <location>
        <begin position="1226"/>
        <end position="1357"/>
    </location>
</feature>
<dbReference type="GO" id="GO:0000781">
    <property type="term" value="C:chromosome, telomeric region"/>
    <property type="evidence" value="ECO:0007669"/>
    <property type="project" value="InterPro"/>
</dbReference>
<dbReference type="OrthoDB" id="5363079at2759"/>
<dbReference type="EMBL" id="KV878688">
    <property type="protein sequence ID" value="OJJ69382.1"/>
    <property type="molecule type" value="Genomic_DNA"/>
</dbReference>
<keyword evidence="4" id="KW-1185">Reference proteome</keyword>
<feature type="compositionally biased region" description="Basic and acidic residues" evidence="1">
    <location>
        <begin position="467"/>
        <end position="478"/>
    </location>
</feature>
<evidence type="ECO:0000259" key="2">
    <source>
        <dbReference type="SMART" id="SM00976"/>
    </source>
</evidence>
<dbReference type="SMART" id="SM00976">
    <property type="entry name" value="Telo_bind"/>
    <property type="match status" value="1"/>
</dbReference>
<feature type="region of interest" description="Disordered" evidence="1">
    <location>
        <begin position="1157"/>
        <end position="1194"/>
    </location>
</feature>
<protein>
    <recommendedName>
        <fullName evidence="2">Telomeric single stranded DNA binding POT1/Cdc13 domain-containing protein</fullName>
    </recommendedName>
</protein>
<feature type="compositionally biased region" description="Basic residues" evidence="1">
    <location>
        <begin position="1415"/>
        <end position="1424"/>
    </location>
</feature>
<feature type="compositionally biased region" description="Acidic residues" evidence="1">
    <location>
        <begin position="841"/>
        <end position="851"/>
    </location>
</feature>
<sequence>MDAHEQQPPVSEPLRSTTPIPIAKLAPALDNLSDSSIHAVVTLLWPYSSSTRSLSLLLAEPDFRLRRTNGQVKVVFHGLVAEEVAKSHVGIGDTVHIRLAGSRFVDNEVSKQTPGRCIAWDINFDCGVFIEIWRSSHLLSTVQVDRPSSPPPTVDNAIAEPPTTPPANSYLRADGTNRNTSLQSWQSPAFVERTRTSLGHLSSSIFDPFAEEDGFVPGKGRKRPRFSMRGSDWRFVDEPASPEDTDIPGDWTAMFDDEAWLRGEIGEDDAAEDTKQSPGPSETRDVISVPGGAPDGAQPEGSATELEQAAPEPSAEKKSDDSRSDAEFLVPGVVSRTEAPSPRKHGIPHFAGHLPIDTPRLHPIPSPGLPVPSPLVSTSNSPFGYFGSVPTTGQIQPSPPTSVIQEATDLALEAISEMPPNTTIRNPDEHVNTTVEEELTTLSEPTSQMREVDSGSRAHAVPLLETITERARETEAMHTQDTTSSVPIVETTTPHEAYTSGVAGGDREVAMSREEEWAEVEEDEEGLEEPGQYEAQMDSSMAPEEKGFHHSVVRTTQHDLEGEDHESESASQSSVIEDARSEVYGEEDVSEEDEQPQSRSRHDIELISESEAASPAKAHDSARRGYGYYAEEDEEEELDEEDEISNEEEPESEELENAYDDDEDGYDDRVDSGLESEGDELETESPHPIRKVEPEVIVLDSDSDEEPSPSVQRQPATTPAATHTREPDVSPSADEASSYGTSESGEYDEYESEEVDDAEGEDASDEEDEKAGEWFVRDNQEAQERGVEPVEVDLIRQSRETERDEELHSDDVQVARESTMGVHSDGEGAVSVEQVEHGQQSEEDVDMDDDQRDAGDADVNYMEAGSVQDEEMHDLQAHDDQVSDEQGRDERAGVEKAHDEHADSGPVEQERVEEEQADTRGPEVVHIEDEATEDHHPEGYEGSNHAESAEGAVLRPSSEGAKQSIEIDGHPDSHVDHEELRTTEIISHEADREDSPYAQEDVHIAQQAGASESTLHYPEPPIDPELLNAGTFSAETRGGLHGADTIVEQIEGGEDAGVPEQAHHIDPSLSLDGASQSLSLTESAVLVPKMPIIPQDQLVTPEPSQINGVDISSVPALTMDAAPPTPEPTQERSALQLEDELQPTLGIVAETTATVEVDNLPPDEDAKSEARSISTAPEEHAISDDEDKGAHTTHSEDEVLLVGHDRKYLLNLNRNYPGLRSKYSYFAPLATLIDHYNALTDTISIVSETRPAIRATTGKKDYILTFGVTDPSLAGTILYAQIFRPYKTALPNLEEGNAILLRNFRVKSFKHSITLSSVDSSAWAVFNGSSEAQIDGPPVEYGAEEQTYATDLRQWYHEDGMAMVADYQLQASIEQESREATPFSTGGFSDSGSVNNVDGRADSSFSSSRGSGSGSRRRKSHRRITIHELRDGRRYAEVGSPSSKEDIHELRDGTVYANF</sequence>
<dbReference type="Gene3D" id="2.40.50.140">
    <property type="entry name" value="Nucleic acid-binding proteins"/>
    <property type="match status" value="1"/>
</dbReference>
<feature type="region of interest" description="Disordered" evidence="1">
    <location>
        <begin position="269"/>
        <end position="375"/>
    </location>
</feature>
<dbReference type="GO" id="GO:0003677">
    <property type="term" value="F:DNA binding"/>
    <property type="evidence" value="ECO:0007669"/>
    <property type="project" value="InterPro"/>
</dbReference>
<dbReference type="CDD" id="cd04497">
    <property type="entry name" value="hPOT1_OB1_like"/>
    <property type="match status" value="1"/>
</dbReference>
<feature type="compositionally biased region" description="Acidic residues" evidence="1">
    <location>
        <begin position="630"/>
        <end position="666"/>
    </location>
</feature>
<feature type="region of interest" description="Disordered" evidence="1">
    <location>
        <begin position="439"/>
        <end position="977"/>
    </location>
</feature>
<dbReference type="OMA" id="VWPYSSS"/>
<feature type="region of interest" description="Disordered" evidence="1">
    <location>
        <begin position="144"/>
        <end position="184"/>
    </location>
</feature>
<feature type="compositionally biased region" description="Basic and acidic residues" evidence="1">
    <location>
        <begin position="965"/>
        <end position="977"/>
    </location>
</feature>
<proteinExistence type="predicted"/>
<feature type="compositionally biased region" description="Basic and acidic residues" evidence="1">
    <location>
        <begin position="1425"/>
        <end position="1436"/>
    </location>
</feature>
<feature type="compositionally biased region" description="Polar residues" evidence="1">
    <location>
        <begin position="1382"/>
        <end position="1396"/>
    </location>
</feature>
<feature type="compositionally biased region" description="Basic and acidic residues" evidence="1">
    <location>
        <begin position="771"/>
        <end position="814"/>
    </location>
</feature>
<feature type="compositionally biased region" description="Basic and acidic residues" evidence="1">
    <location>
        <begin position="505"/>
        <end position="515"/>
    </location>
</feature>
<accession>A0A1L9UCK8</accession>
<feature type="compositionally biased region" description="Basic and acidic residues" evidence="1">
    <location>
        <begin position="917"/>
        <end position="939"/>
    </location>
</feature>
<evidence type="ECO:0000313" key="4">
    <source>
        <dbReference type="Proteomes" id="UP000184499"/>
    </source>
</evidence>
<dbReference type="SUPFAM" id="SSF50249">
    <property type="entry name" value="Nucleic acid-binding proteins"/>
    <property type="match status" value="1"/>
</dbReference>
<feature type="compositionally biased region" description="Basic and acidic residues" evidence="1">
    <location>
        <begin position="873"/>
        <end position="903"/>
    </location>
</feature>
<evidence type="ECO:0000313" key="3">
    <source>
        <dbReference type="EMBL" id="OJJ69382.1"/>
    </source>
</evidence>
<dbReference type="GeneID" id="93573654"/>
<organism evidence="3 4">
    <name type="scientific">Aspergillus brasiliensis (strain CBS 101740 / IMI 381727 / IBT 21946)</name>
    <dbReference type="NCBI Taxonomy" id="767769"/>
    <lineage>
        <taxon>Eukaryota</taxon>
        <taxon>Fungi</taxon>
        <taxon>Dikarya</taxon>
        <taxon>Ascomycota</taxon>
        <taxon>Pezizomycotina</taxon>
        <taxon>Eurotiomycetes</taxon>
        <taxon>Eurotiomycetidae</taxon>
        <taxon>Eurotiales</taxon>
        <taxon>Aspergillaceae</taxon>
        <taxon>Aspergillus</taxon>
        <taxon>Aspergillus subgen. Circumdati</taxon>
    </lineage>
</organism>
<dbReference type="InterPro" id="IPR011564">
    <property type="entry name" value="Telomer_end-bd_POT1/Cdc13"/>
</dbReference>
<dbReference type="RefSeq" id="XP_067476631.1">
    <property type="nucleotide sequence ID" value="XM_067621166.1"/>
</dbReference>
<feature type="compositionally biased region" description="Acidic residues" evidence="1">
    <location>
        <begin position="674"/>
        <end position="683"/>
    </location>
</feature>
<gene>
    <name evidence="3" type="ORF">ASPBRDRAFT_198061</name>
</gene>
<feature type="compositionally biased region" description="Polar residues" evidence="1">
    <location>
        <begin position="711"/>
        <end position="721"/>
    </location>
</feature>
<name>A0A1L9UCK8_ASPBC</name>